<feature type="transmembrane region" description="Helical" evidence="7">
    <location>
        <begin position="126"/>
        <end position="150"/>
    </location>
</feature>
<evidence type="ECO:0000313" key="9">
    <source>
        <dbReference type="EMBL" id="HJA07785.1"/>
    </source>
</evidence>
<accession>A0A9D2KK58</accession>
<reference evidence="9" key="2">
    <citation type="submission" date="2021-04" db="EMBL/GenBank/DDBJ databases">
        <authorList>
            <person name="Gilroy R."/>
        </authorList>
    </citation>
    <scope>NUCLEOTIDE SEQUENCE</scope>
    <source>
        <strain evidence="9">CHK186-16707</strain>
    </source>
</reference>
<evidence type="ECO:0000256" key="2">
    <source>
        <dbReference type="ARBA" id="ARBA00022448"/>
    </source>
</evidence>
<dbReference type="PROSITE" id="PS50928">
    <property type="entry name" value="ABC_TM1"/>
    <property type="match status" value="1"/>
</dbReference>
<comment type="subcellular location">
    <subcellularLocation>
        <location evidence="1 7">Cell membrane</location>
        <topology evidence="1 7">Multi-pass membrane protein</topology>
    </subcellularLocation>
</comment>
<reference evidence="9" key="1">
    <citation type="journal article" date="2021" name="PeerJ">
        <title>Extensive microbial diversity within the chicken gut microbiome revealed by metagenomics and culture.</title>
        <authorList>
            <person name="Gilroy R."/>
            <person name="Ravi A."/>
            <person name="Getino M."/>
            <person name="Pursley I."/>
            <person name="Horton D.L."/>
            <person name="Alikhan N.F."/>
            <person name="Baker D."/>
            <person name="Gharbi K."/>
            <person name="Hall N."/>
            <person name="Watson M."/>
            <person name="Adriaenssens E.M."/>
            <person name="Foster-Nyarko E."/>
            <person name="Jarju S."/>
            <person name="Secka A."/>
            <person name="Antonio M."/>
            <person name="Oren A."/>
            <person name="Chaudhuri R.R."/>
            <person name="La Ragione R."/>
            <person name="Hildebrand F."/>
            <person name="Pallen M.J."/>
        </authorList>
    </citation>
    <scope>NUCLEOTIDE SEQUENCE</scope>
    <source>
        <strain evidence="9">CHK186-16707</strain>
    </source>
</reference>
<evidence type="ECO:0000313" key="10">
    <source>
        <dbReference type="Proteomes" id="UP000824225"/>
    </source>
</evidence>
<feature type="domain" description="ABC transmembrane type-1" evidence="8">
    <location>
        <begin position="122"/>
        <end position="329"/>
    </location>
</feature>
<keyword evidence="6 7" id="KW-0472">Membrane</keyword>
<dbReference type="GO" id="GO:0055085">
    <property type="term" value="P:transmembrane transport"/>
    <property type="evidence" value="ECO:0007669"/>
    <property type="project" value="InterPro"/>
</dbReference>
<dbReference type="Gene3D" id="1.10.3720.10">
    <property type="entry name" value="MetI-like"/>
    <property type="match status" value="1"/>
</dbReference>
<keyword evidence="4 7" id="KW-0812">Transmembrane</keyword>
<name>A0A9D2KK58_9BACT</name>
<evidence type="ECO:0000259" key="8">
    <source>
        <dbReference type="PROSITE" id="PS50928"/>
    </source>
</evidence>
<dbReference type="Pfam" id="PF19300">
    <property type="entry name" value="BPD_transp_1_N"/>
    <property type="match status" value="1"/>
</dbReference>
<comment type="similarity">
    <text evidence="7">Belongs to the binding-protein-dependent transport system permease family.</text>
</comment>
<keyword evidence="3" id="KW-1003">Cell membrane</keyword>
<dbReference type="Proteomes" id="UP000824225">
    <property type="component" value="Unassembled WGS sequence"/>
</dbReference>
<gene>
    <name evidence="9" type="ORF">H9962_01130</name>
</gene>
<keyword evidence="5 7" id="KW-1133">Transmembrane helix</keyword>
<dbReference type="AlphaFoldDB" id="A0A9D2KK58"/>
<protein>
    <submittedName>
        <fullName evidence="9">ABC transporter permease</fullName>
    </submittedName>
</protein>
<dbReference type="InterPro" id="IPR035906">
    <property type="entry name" value="MetI-like_sf"/>
</dbReference>
<dbReference type="InterPro" id="IPR000515">
    <property type="entry name" value="MetI-like"/>
</dbReference>
<sequence length="348" mass="37967">MHRHTPVLSGSDTAKPSFGSAVGRLLASLARKALLFVVMLFALSVVVFYVSRLTPGDPLQSFYGDAMASMSPAELEAARHRLGLDGPIRRQYGAWLGNVVRGDFGISLKYKRPVLDVVSPLIGNTLILGGLAYALVFILAVGVALICARFEDAWPDRLLRRLGTVAFYTPAFWLGVLLVLIFSVNLKWLPGSGAYGIGKAGDWGDRLRHLILPLIVMVASHLWYYAYMIRNKLLDEVRRDYVSLARAKGLGRTRVLTGHCLRNVLPTIVGIMAVSVPHVLSGTYVAEAVFNYPGIGLLSVSSAKYHDYNLLMLMVLITGALVMLSSLAAQAINEIIDPRMKASEGGRE</sequence>
<evidence type="ECO:0000256" key="5">
    <source>
        <dbReference type="ARBA" id="ARBA00022989"/>
    </source>
</evidence>
<dbReference type="Pfam" id="PF00528">
    <property type="entry name" value="BPD_transp_1"/>
    <property type="match status" value="1"/>
</dbReference>
<feature type="transmembrane region" description="Helical" evidence="7">
    <location>
        <begin position="264"/>
        <end position="290"/>
    </location>
</feature>
<comment type="caution">
    <text evidence="9">The sequence shown here is derived from an EMBL/GenBank/DDBJ whole genome shotgun (WGS) entry which is preliminary data.</text>
</comment>
<keyword evidence="2 7" id="KW-0813">Transport</keyword>
<feature type="transmembrane region" description="Helical" evidence="7">
    <location>
        <begin position="162"/>
        <end position="184"/>
    </location>
</feature>
<dbReference type="PANTHER" id="PTHR30465:SF0">
    <property type="entry name" value="OLIGOPEPTIDE TRANSPORT SYSTEM PERMEASE PROTEIN APPB"/>
    <property type="match status" value="1"/>
</dbReference>
<evidence type="ECO:0000256" key="3">
    <source>
        <dbReference type="ARBA" id="ARBA00022475"/>
    </source>
</evidence>
<dbReference type="GO" id="GO:0005886">
    <property type="term" value="C:plasma membrane"/>
    <property type="evidence" value="ECO:0007669"/>
    <property type="project" value="UniProtKB-SubCell"/>
</dbReference>
<dbReference type="PANTHER" id="PTHR30465">
    <property type="entry name" value="INNER MEMBRANE ABC TRANSPORTER"/>
    <property type="match status" value="1"/>
</dbReference>
<feature type="transmembrane region" description="Helical" evidence="7">
    <location>
        <begin position="310"/>
        <end position="332"/>
    </location>
</feature>
<dbReference type="SUPFAM" id="SSF161098">
    <property type="entry name" value="MetI-like"/>
    <property type="match status" value="1"/>
</dbReference>
<dbReference type="InterPro" id="IPR045621">
    <property type="entry name" value="BPD_transp_1_N"/>
</dbReference>
<evidence type="ECO:0000256" key="4">
    <source>
        <dbReference type="ARBA" id="ARBA00022692"/>
    </source>
</evidence>
<organism evidence="9 10">
    <name type="scientific">Candidatus Mailhella merdigallinarum</name>
    <dbReference type="NCBI Taxonomy" id="2838658"/>
    <lineage>
        <taxon>Bacteria</taxon>
        <taxon>Pseudomonadati</taxon>
        <taxon>Thermodesulfobacteriota</taxon>
        <taxon>Desulfovibrionia</taxon>
        <taxon>Desulfovibrionales</taxon>
        <taxon>Desulfovibrionaceae</taxon>
        <taxon>Mailhella</taxon>
    </lineage>
</organism>
<dbReference type="CDD" id="cd06261">
    <property type="entry name" value="TM_PBP2"/>
    <property type="match status" value="1"/>
</dbReference>
<proteinExistence type="inferred from homology"/>
<evidence type="ECO:0000256" key="1">
    <source>
        <dbReference type="ARBA" id="ARBA00004651"/>
    </source>
</evidence>
<feature type="transmembrane region" description="Helical" evidence="7">
    <location>
        <begin position="210"/>
        <end position="229"/>
    </location>
</feature>
<evidence type="ECO:0000256" key="6">
    <source>
        <dbReference type="ARBA" id="ARBA00023136"/>
    </source>
</evidence>
<dbReference type="EMBL" id="DXAN01000003">
    <property type="protein sequence ID" value="HJA07785.1"/>
    <property type="molecule type" value="Genomic_DNA"/>
</dbReference>
<feature type="transmembrane region" description="Helical" evidence="7">
    <location>
        <begin position="33"/>
        <end position="51"/>
    </location>
</feature>
<evidence type="ECO:0000256" key="7">
    <source>
        <dbReference type="RuleBase" id="RU363032"/>
    </source>
</evidence>